<dbReference type="CDD" id="cd07067">
    <property type="entry name" value="HP_PGM_like"/>
    <property type="match status" value="1"/>
</dbReference>
<dbReference type="Gene3D" id="3.40.50.1240">
    <property type="entry name" value="Phosphoglycerate mutase-like"/>
    <property type="match status" value="1"/>
</dbReference>
<dbReference type="InterPro" id="IPR029033">
    <property type="entry name" value="His_PPase_superfam"/>
</dbReference>
<dbReference type="NCBIfam" id="NF009993">
    <property type="entry name" value="PRK13462.1"/>
    <property type="match status" value="1"/>
</dbReference>
<dbReference type="Pfam" id="PF00300">
    <property type="entry name" value="His_Phos_1"/>
    <property type="match status" value="1"/>
</dbReference>
<protein>
    <submittedName>
        <fullName evidence="3">Probable phosphoglycerate mutase</fullName>
    </submittedName>
</protein>
<name>A0A1H3T0V9_9PSEU</name>
<dbReference type="OrthoDB" id="4697614at2"/>
<organism evidence="3 4">
    <name type="scientific">Saccharopolyspora shandongensis</name>
    <dbReference type="NCBI Taxonomy" id="418495"/>
    <lineage>
        <taxon>Bacteria</taxon>
        <taxon>Bacillati</taxon>
        <taxon>Actinomycetota</taxon>
        <taxon>Actinomycetes</taxon>
        <taxon>Pseudonocardiales</taxon>
        <taxon>Pseudonocardiaceae</taxon>
        <taxon>Saccharopolyspora</taxon>
    </lineage>
</organism>
<dbReference type="PANTHER" id="PTHR48100:SF15">
    <property type="entry name" value="SEDOHEPTULOSE 1,7-BISPHOSPHATASE"/>
    <property type="match status" value="1"/>
</dbReference>
<dbReference type="STRING" id="418495.SAMN05216215_107321"/>
<feature type="binding site" evidence="2">
    <location>
        <position position="65"/>
    </location>
    <ligand>
        <name>substrate</name>
    </ligand>
</feature>
<evidence type="ECO:0000313" key="3">
    <source>
        <dbReference type="EMBL" id="SDZ43518.1"/>
    </source>
</evidence>
<feature type="binding site" evidence="2">
    <location>
        <begin position="86"/>
        <end position="89"/>
    </location>
    <ligand>
        <name>substrate</name>
    </ligand>
</feature>
<evidence type="ECO:0000313" key="4">
    <source>
        <dbReference type="Proteomes" id="UP000199529"/>
    </source>
</evidence>
<proteinExistence type="predicted"/>
<keyword evidence="4" id="KW-1185">Reference proteome</keyword>
<gene>
    <name evidence="3" type="ORF">SAMN05216215_107321</name>
</gene>
<dbReference type="SUPFAM" id="SSF53254">
    <property type="entry name" value="Phosphoglycerate mutase-like"/>
    <property type="match status" value="1"/>
</dbReference>
<accession>A0A1H3T0V9</accession>
<dbReference type="GO" id="GO:0016791">
    <property type="term" value="F:phosphatase activity"/>
    <property type="evidence" value="ECO:0007669"/>
    <property type="project" value="TreeGrafter"/>
</dbReference>
<dbReference type="InterPro" id="IPR013078">
    <property type="entry name" value="His_Pase_superF_clade-1"/>
</dbReference>
<dbReference type="SMART" id="SM00855">
    <property type="entry name" value="PGAM"/>
    <property type="match status" value="1"/>
</dbReference>
<dbReference type="Proteomes" id="UP000199529">
    <property type="component" value="Unassembled WGS sequence"/>
</dbReference>
<dbReference type="AlphaFoldDB" id="A0A1H3T0V9"/>
<dbReference type="PANTHER" id="PTHR48100">
    <property type="entry name" value="BROAD-SPECIFICITY PHOSPHATASE YOR283W-RELATED"/>
    <property type="match status" value="1"/>
</dbReference>
<feature type="active site" description="Tele-phosphohistidine intermediate" evidence="1">
    <location>
        <position position="13"/>
    </location>
</feature>
<dbReference type="RefSeq" id="WP_093277405.1">
    <property type="nucleotide sequence ID" value="NZ_FNOK01000073.1"/>
</dbReference>
<evidence type="ECO:0000256" key="1">
    <source>
        <dbReference type="PIRSR" id="PIRSR613078-1"/>
    </source>
</evidence>
<feature type="active site" description="Proton donor/acceptor" evidence="1">
    <location>
        <position position="86"/>
    </location>
</feature>
<dbReference type="EMBL" id="FNOK01000073">
    <property type="protein sequence ID" value="SDZ43518.1"/>
    <property type="molecule type" value="Genomic_DNA"/>
</dbReference>
<evidence type="ECO:0000256" key="2">
    <source>
        <dbReference type="PIRSR" id="PIRSR613078-2"/>
    </source>
</evidence>
<reference evidence="4" key="1">
    <citation type="submission" date="2016-10" db="EMBL/GenBank/DDBJ databases">
        <authorList>
            <person name="Varghese N."/>
            <person name="Submissions S."/>
        </authorList>
    </citation>
    <scope>NUCLEOTIDE SEQUENCE [LARGE SCALE GENOMIC DNA]</scope>
    <source>
        <strain evidence="4">CGMCC 4.3530</strain>
    </source>
</reference>
<sequence length="198" mass="21363">MAQDEHRVYVLRHGTTEWSQTGRHTSRSDIPLTVEGELRARQAGQTLSALRPAGPVVVLASPRQRAQRTATLAGLADVVTEPLLAEWDYGDYEGLTTPQIRETVPAWTVWTHPCPGGESAADVTVRADKLLARIADTGSDVVLVGHGHFSRCLIARWLGLPATSGVHFALDPAGITVLGDERGVPQVARSNIPPWQQG</sequence>
<dbReference type="InterPro" id="IPR050275">
    <property type="entry name" value="PGM_Phosphatase"/>
</dbReference>